<feature type="region of interest" description="Disordered" evidence="6">
    <location>
        <begin position="484"/>
        <end position="503"/>
    </location>
</feature>
<evidence type="ECO:0000313" key="7">
    <source>
        <dbReference type="EMBL" id="VFQ84648.1"/>
    </source>
</evidence>
<proteinExistence type="inferred from homology"/>
<feature type="region of interest" description="Disordered" evidence="6">
    <location>
        <begin position="563"/>
        <end position="595"/>
    </location>
</feature>
<keyword evidence="3 5" id="KW-0221">Differentiation</keyword>
<protein>
    <recommendedName>
        <fullName evidence="5">FRIGIDA-like protein</fullName>
    </recommendedName>
</protein>
<accession>A0A484M9E7</accession>
<dbReference type="GO" id="GO:0030154">
    <property type="term" value="P:cell differentiation"/>
    <property type="evidence" value="ECO:0007669"/>
    <property type="project" value="UniProtKB-KW"/>
</dbReference>
<evidence type="ECO:0000256" key="6">
    <source>
        <dbReference type="SAM" id="MobiDB-lite"/>
    </source>
</evidence>
<keyword evidence="2 5" id="KW-0217">Developmental protein</keyword>
<feature type="region of interest" description="Disordered" evidence="6">
    <location>
        <begin position="383"/>
        <end position="464"/>
    </location>
</feature>
<dbReference type="PANTHER" id="PTHR31791:SF10">
    <property type="entry name" value="FRIGIDA-LIKE PROTEIN"/>
    <property type="match status" value="1"/>
</dbReference>
<evidence type="ECO:0000256" key="2">
    <source>
        <dbReference type="ARBA" id="ARBA00022473"/>
    </source>
</evidence>
<evidence type="ECO:0000256" key="1">
    <source>
        <dbReference type="ARBA" id="ARBA00008956"/>
    </source>
</evidence>
<evidence type="ECO:0000313" key="8">
    <source>
        <dbReference type="Proteomes" id="UP000595140"/>
    </source>
</evidence>
<evidence type="ECO:0000256" key="3">
    <source>
        <dbReference type="ARBA" id="ARBA00022782"/>
    </source>
</evidence>
<organism evidence="7 8">
    <name type="scientific">Cuscuta campestris</name>
    <dbReference type="NCBI Taxonomy" id="132261"/>
    <lineage>
        <taxon>Eukaryota</taxon>
        <taxon>Viridiplantae</taxon>
        <taxon>Streptophyta</taxon>
        <taxon>Embryophyta</taxon>
        <taxon>Tracheophyta</taxon>
        <taxon>Spermatophyta</taxon>
        <taxon>Magnoliopsida</taxon>
        <taxon>eudicotyledons</taxon>
        <taxon>Gunneridae</taxon>
        <taxon>Pentapetalae</taxon>
        <taxon>asterids</taxon>
        <taxon>lamiids</taxon>
        <taxon>Solanales</taxon>
        <taxon>Convolvulaceae</taxon>
        <taxon>Cuscuteae</taxon>
        <taxon>Cuscuta</taxon>
        <taxon>Cuscuta subgen. Grammica</taxon>
        <taxon>Cuscuta sect. Cleistogrammica</taxon>
    </lineage>
</organism>
<comment type="similarity">
    <text evidence="1 5">Belongs to the Frigida family.</text>
</comment>
<dbReference type="AlphaFoldDB" id="A0A484M9E7"/>
<evidence type="ECO:0000256" key="5">
    <source>
        <dbReference type="RuleBase" id="RU364012"/>
    </source>
</evidence>
<feature type="compositionally biased region" description="Basic and acidic residues" evidence="6">
    <location>
        <begin position="403"/>
        <end position="425"/>
    </location>
</feature>
<keyword evidence="4 5" id="KW-0287">Flowering</keyword>
<dbReference type="EMBL" id="OOIL02002808">
    <property type="protein sequence ID" value="VFQ84648.1"/>
    <property type="molecule type" value="Genomic_DNA"/>
</dbReference>
<gene>
    <name evidence="7" type="ORF">CCAM_LOCUS26424</name>
</gene>
<dbReference type="InterPro" id="IPR012474">
    <property type="entry name" value="Frigida"/>
</dbReference>
<dbReference type="Pfam" id="PF07899">
    <property type="entry name" value="Frigida"/>
    <property type="match status" value="1"/>
</dbReference>
<dbReference type="Proteomes" id="UP000595140">
    <property type="component" value="Unassembled WGS sequence"/>
</dbReference>
<evidence type="ECO:0000256" key="4">
    <source>
        <dbReference type="ARBA" id="ARBA00023089"/>
    </source>
</evidence>
<dbReference type="OrthoDB" id="1917867at2759"/>
<reference evidence="7 8" key="1">
    <citation type="submission" date="2018-04" db="EMBL/GenBank/DDBJ databases">
        <authorList>
            <person name="Vogel A."/>
        </authorList>
    </citation>
    <scope>NUCLEOTIDE SEQUENCE [LARGE SCALE GENOMIC DNA]</scope>
</reference>
<keyword evidence="8" id="KW-1185">Reference proteome</keyword>
<dbReference type="PANTHER" id="PTHR31791">
    <property type="entry name" value="FRIGIDA-LIKE PROTEIN 3-RELATED"/>
    <property type="match status" value="1"/>
</dbReference>
<name>A0A484M9E7_9ASTE</name>
<dbReference type="GO" id="GO:0009908">
    <property type="term" value="P:flower development"/>
    <property type="evidence" value="ECO:0007669"/>
    <property type="project" value="UniProtKB-KW"/>
</dbReference>
<sequence length="648" mass="70968">MATEIAINPEPVQSFFSKIEARRSLLSTITDIHKTLTLHFSSIDLSISQKSETLDARIASLRQDTENALSELRNREDGIPAREVSMAARVEELKAAAIADIENPRAVEKLKEMRGSDMLRYLCRRMDSRGLMEFLFKHRRDSSALRAEISDALQESVDPMRLVLDAAEDYVGMKEEGSVGMADRRRVCSMLIQSVVPLKEGCCVVSRTLKERAFSALEKWKGVLENADTTGGARPNEASMFLQIVVGFGLKQEFQEDFLRKLVEKFASRRDMPKLAMALGFGNIVPDIIDQLVNDGKEIEAAYFSSEAGLTEQYPPVAFIKASIKNCKKNARDASKKGNFSAAAVEKANNLELDATKAIIQCVEDLKLESEVPLEALKKRVEQLESAKSAKRNNSPSKLMKKRDRDRERGRARLRDRARDRDRNRGTTQSSSRPPKAARFSTSTASPYPPRSTPRTHLGQPLPLGRYPVAPYNYSPSPSVMYEGHPPPSYTPHYNEPRPRSPASYPKHYPYHTTAEVATLHGGGPTHYGAQGSYGESPVPVPQHYGYPPPPEVTTGSALRGGASTHYAGAQTPAAGGMYGGNPAPPHHPHYGYSTTGVQGASYEAAGPHGAVPGGEYAAAAAAYDYGAEAVAAASMTAYTSSYQPQQF</sequence>